<name>A0A660SJ27_UNCW3</name>
<dbReference type="InterPro" id="IPR010917">
    <property type="entry name" value="TonB_rcpt_CS"/>
</dbReference>
<accession>A0A660SJ27</accession>
<dbReference type="Proteomes" id="UP000268469">
    <property type="component" value="Unassembled WGS sequence"/>
</dbReference>
<gene>
    <name evidence="1" type="ORF">DRP53_04690</name>
</gene>
<evidence type="ECO:0000313" key="2">
    <source>
        <dbReference type="Proteomes" id="UP000268469"/>
    </source>
</evidence>
<comment type="caution">
    <text evidence="1">The sequence shown here is derived from an EMBL/GenBank/DDBJ whole genome shotgun (WGS) entry which is preliminary data.</text>
</comment>
<evidence type="ECO:0000313" key="1">
    <source>
        <dbReference type="EMBL" id="RKX70542.1"/>
    </source>
</evidence>
<protein>
    <submittedName>
        <fullName evidence="1">Uncharacterized protein</fullName>
    </submittedName>
</protein>
<proteinExistence type="predicted"/>
<dbReference type="AlphaFoldDB" id="A0A660SJ27"/>
<dbReference type="EMBL" id="QNBE01000036">
    <property type="protein sequence ID" value="RKX70542.1"/>
    <property type="molecule type" value="Genomic_DNA"/>
</dbReference>
<sequence>MSVLLSLTLSLFGQLRLRDVVIYGLLRGEVSHERSSFFPYQSRYETSEFLDFGSGRDLEKKTVQFENPPLIRIGTKLGTAPSGGITGEVQSSPSVYFNYYRTRNPVHYDRTSLRIYESGYGCVSFEHEYLSRHFTYLSGRFKFGRFAIRASQCWFGEEQQFILSPTIRYDYRDLTAIGRIDLTTPFFAHLRFSYHLRPLTIGLSWNNPLLFSPEVLLSIPPVDLYLRSGVKPWYLDDLYRCDHYLKTISSRRERLRLDIGCQFKLLRFGYSYYDSLPIITTHDSLLMRKIGFGYGEVMGRVREFWLKGRVELRNDLRDRNWVEWECGYHYHLHPWEIQPELMFYCRDRLSYRFDLKFGLKVFELIDIHLGIINLFDTEYIEPLGHLAPEREIFLQIGATF</sequence>
<reference evidence="1 2" key="1">
    <citation type="submission" date="2018-06" db="EMBL/GenBank/DDBJ databases">
        <title>Extensive metabolic versatility and redundancy in microbially diverse, dynamic hydrothermal sediments.</title>
        <authorList>
            <person name="Dombrowski N."/>
            <person name="Teske A."/>
            <person name="Baker B.J."/>
        </authorList>
    </citation>
    <scope>NUCLEOTIDE SEQUENCE [LARGE SCALE GENOMIC DNA]</scope>
    <source>
        <strain evidence="1">B36_G15</strain>
    </source>
</reference>
<dbReference type="PROSITE" id="PS01156">
    <property type="entry name" value="TONB_DEPENDENT_REC_2"/>
    <property type="match status" value="1"/>
</dbReference>
<organism evidence="1 2">
    <name type="scientific">candidate division WOR-3 bacterium</name>
    <dbReference type="NCBI Taxonomy" id="2052148"/>
    <lineage>
        <taxon>Bacteria</taxon>
        <taxon>Bacteria division WOR-3</taxon>
    </lineage>
</organism>